<evidence type="ECO:0000256" key="5">
    <source>
        <dbReference type="ARBA" id="ARBA00038106"/>
    </source>
</evidence>
<reference evidence="9 10" key="1">
    <citation type="submission" date="2024-09" db="EMBL/GenBank/DDBJ databases">
        <title>Rethinking Asexuality: The Enigmatic Case of Functional Sexual Genes in Lepraria (Stereocaulaceae).</title>
        <authorList>
            <person name="Doellman M."/>
            <person name="Sun Y."/>
            <person name="Barcenas-Pena A."/>
            <person name="Lumbsch H.T."/>
            <person name="Grewe F."/>
        </authorList>
    </citation>
    <scope>NUCLEOTIDE SEQUENCE [LARGE SCALE GENOMIC DNA]</scope>
    <source>
        <strain evidence="9 10">Mercado 3170</strain>
    </source>
</reference>
<keyword evidence="3 6" id="KW-0697">Rotamase</keyword>
<gene>
    <name evidence="9" type="ORF">N7G274_001069</name>
</gene>
<evidence type="ECO:0000256" key="6">
    <source>
        <dbReference type="PROSITE-ProRule" id="PRU00277"/>
    </source>
</evidence>
<name>A0ABR4ANF4_9LECA</name>
<feature type="domain" description="PPIase FKBP-type" evidence="8">
    <location>
        <begin position="20"/>
        <end position="117"/>
    </location>
</feature>
<keyword evidence="4 6" id="KW-0413">Isomerase</keyword>
<comment type="similarity">
    <text evidence="5">Belongs to the FKBP-type PPIase family. FKBP1 subfamily.</text>
</comment>
<evidence type="ECO:0000256" key="2">
    <source>
        <dbReference type="ARBA" id="ARBA00013194"/>
    </source>
</evidence>
<dbReference type="InterPro" id="IPR050689">
    <property type="entry name" value="FKBP-type_PPIase"/>
</dbReference>
<dbReference type="EMBL" id="JBEFKJ010000003">
    <property type="protein sequence ID" value="KAL2047051.1"/>
    <property type="molecule type" value="Genomic_DNA"/>
</dbReference>
<dbReference type="EC" id="5.2.1.8" evidence="2 6"/>
<protein>
    <recommendedName>
        <fullName evidence="2 6">peptidylprolyl isomerase</fullName>
        <ecNumber evidence="2 6">5.2.1.8</ecNumber>
    </recommendedName>
</protein>
<evidence type="ECO:0000256" key="1">
    <source>
        <dbReference type="ARBA" id="ARBA00000971"/>
    </source>
</evidence>
<evidence type="ECO:0000256" key="7">
    <source>
        <dbReference type="SAM" id="MobiDB-lite"/>
    </source>
</evidence>
<dbReference type="InterPro" id="IPR046357">
    <property type="entry name" value="PPIase_dom_sf"/>
</dbReference>
<sequence length="121" mass="13236">MGVSKKVIKEGNGTDWPKKGDDVTIEYTGNLYDESKGSENDYRGKQFDSSVGRGDFRTKIGVGKVIKGWDEGVMNMSLGEKSILTITGDYAYGDRGFPNLIPPHATLIFVVELKGINDKTA</sequence>
<accession>A0ABR4ANF4</accession>
<comment type="caution">
    <text evidence="9">The sequence shown here is derived from an EMBL/GenBank/DDBJ whole genome shotgun (WGS) entry which is preliminary data.</text>
</comment>
<dbReference type="Proteomes" id="UP001590950">
    <property type="component" value="Unassembled WGS sequence"/>
</dbReference>
<keyword evidence="10" id="KW-1185">Reference proteome</keyword>
<proteinExistence type="inferred from homology"/>
<organism evidence="9 10">
    <name type="scientific">Stereocaulon virgatum</name>
    <dbReference type="NCBI Taxonomy" id="373712"/>
    <lineage>
        <taxon>Eukaryota</taxon>
        <taxon>Fungi</taxon>
        <taxon>Dikarya</taxon>
        <taxon>Ascomycota</taxon>
        <taxon>Pezizomycotina</taxon>
        <taxon>Lecanoromycetes</taxon>
        <taxon>OSLEUM clade</taxon>
        <taxon>Lecanoromycetidae</taxon>
        <taxon>Lecanorales</taxon>
        <taxon>Lecanorineae</taxon>
        <taxon>Stereocaulaceae</taxon>
        <taxon>Stereocaulon</taxon>
    </lineage>
</organism>
<dbReference type="InterPro" id="IPR001179">
    <property type="entry name" value="PPIase_FKBP_dom"/>
</dbReference>
<evidence type="ECO:0000259" key="8">
    <source>
        <dbReference type="PROSITE" id="PS50059"/>
    </source>
</evidence>
<dbReference type="Gene3D" id="3.10.50.40">
    <property type="match status" value="1"/>
</dbReference>
<comment type="catalytic activity">
    <reaction evidence="1 6">
        <text>[protein]-peptidylproline (omega=180) = [protein]-peptidylproline (omega=0)</text>
        <dbReference type="Rhea" id="RHEA:16237"/>
        <dbReference type="Rhea" id="RHEA-COMP:10747"/>
        <dbReference type="Rhea" id="RHEA-COMP:10748"/>
        <dbReference type="ChEBI" id="CHEBI:83833"/>
        <dbReference type="ChEBI" id="CHEBI:83834"/>
        <dbReference type="EC" id="5.2.1.8"/>
    </reaction>
</comment>
<dbReference type="Pfam" id="PF00254">
    <property type="entry name" value="FKBP_C"/>
    <property type="match status" value="1"/>
</dbReference>
<feature type="region of interest" description="Disordered" evidence="7">
    <location>
        <begin position="1"/>
        <end position="21"/>
    </location>
</feature>
<evidence type="ECO:0000313" key="10">
    <source>
        <dbReference type="Proteomes" id="UP001590950"/>
    </source>
</evidence>
<evidence type="ECO:0000256" key="3">
    <source>
        <dbReference type="ARBA" id="ARBA00023110"/>
    </source>
</evidence>
<dbReference type="PANTHER" id="PTHR10516:SF443">
    <property type="entry name" value="FK506-BINDING PROTEIN 59-RELATED"/>
    <property type="match status" value="1"/>
</dbReference>
<dbReference type="PROSITE" id="PS50059">
    <property type="entry name" value="FKBP_PPIASE"/>
    <property type="match status" value="1"/>
</dbReference>
<evidence type="ECO:0000256" key="4">
    <source>
        <dbReference type="ARBA" id="ARBA00023235"/>
    </source>
</evidence>
<dbReference type="SUPFAM" id="SSF54534">
    <property type="entry name" value="FKBP-like"/>
    <property type="match status" value="1"/>
</dbReference>
<dbReference type="PANTHER" id="PTHR10516">
    <property type="entry name" value="PEPTIDYL-PROLYL CIS-TRANS ISOMERASE"/>
    <property type="match status" value="1"/>
</dbReference>
<evidence type="ECO:0000313" key="9">
    <source>
        <dbReference type="EMBL" id="KAL2047051.1"/>
    </source>
</evidence>